<dbReference type="Proteomes" id="UP000265618">
    <property type="component" value="Unassembled WGS sequence"/>
</dbReference>
<evidence type="ECO:0000313" key="3">
    <source>
        <dbReference type="Proteomes" id="UP000265618"/>
    </source>
</evidence>
<feature type="signal peptide" evidence="1">
    <location>
        <begin position="1"/>
        <end position="22"/>
    </location>
</feature>
<dbReference type="EMBL" id="BDIP01003305">
    <property type="protein sequence ID" value="GIQ87536.1"/>
    <property type="molecule type" value="Genomic_DNA"/>
</dbReference>
<feature type="non-terminal residue" evidence="2">
    <location>
        <position position="1"/>
    </location>
</feature>
<comment type="caution">
    <text evidence="2">The sequence shown here is derived from an EMBL/GenBank/DDBJ whole genome shotgun (WGS) entry which is preliminary data.</text>
</comment>
<keyword evidence="3" id="KW-1185">Reference proteome</keyword>
<keyword evidence="1" id="KW-0732">Signal</keyword>
<protein>
    <submittedName>
        <fullName evidence="2">Uncharacterized protein</fullName>
    </submittedName>
</protein>
<reference evidence="2 3" key="1">
    <citation type="journal article" date="2018" name="PLoS ONE">
        <title>The draft genome of Kipferlia bialata reveals reductive genome evolution in fornicate parasites.</title>
        <authorList>
            <person name="Tanifuji G."/>
            <person name="Takabayashi S."/>
            <person name="Kume K."/>
            <person name="Takagi M."/>
            <person name="Nakayama T."/>
            <person name="Kamikawa R."/>
            <person name="Inagaki Y."/>
            <person name="Hashimoto T."/>
        </authorList>
    </citation>
    <scope>NUCLEOTIDE SEQUENCE [LARGE SCALE GENOMIC DNA]</scope>
    <source>
        <strain evidence="2">NY0173</strain>
    </source>
</reference>
<dbReference type="AlphaFoldDB" id="A0A9K3GM90"/>
<gene>
    <name evidence="2" type="ORF">KIPB_009590</name>
</gene>
<organism evidence="2 3">
    <name type="scientific">Kipferlia bialata</name>
    <dbReference type="NCBI Taxonomy" id="797122"/>
    <lineage>
        <taxon>Eukaryota</taxon>
        <taxon>Metamonada</taxon>
        <taxon>Carpediemonas-like organisms</taxon>
        <taxon>Kipferlia</taxon>
    </lineage>
</organism>
<accession>A0A9K3GM90</accession>
<proteinExistence type="predicted"/>
<feature type="chain" id="PRO_5039917652" evidence="1">
    <location>
        <begin position="23"/>
        <end position="72"/>
    </location>
</feature>
<evidence type="ECO:0000256" key="1">
    <source>
        <dbReference type="SAM" id="SignalP"/>
    </source>
</evidence>
<sequence length="72" mass="7924">MYLLSPVSILWLCALCVGVSMCSVPDRVLGMARPESYPYTDSDSDALAASDKWAFMSERNASLDGQDLLVYK</sequence>
<name>A0A9K3GM90_9EUKA</name>
<evidence type="ECO:0000313" key="2">
    <source>
        <dbReference type="EMBL" id="GIQ87536.1"/>
    </source>
</evidence>